<dbReference type="CDD" id="cd05374">
    <property type="entry name" value="17beta-HSD-like_SDR_c"/>
    <property type="match status" value="1"/>
</dbReference>
<evidence type="ECO:0000313" key="3">
    <source>
        <dbReference type="EMBL" id="MBB6520717.1"/>
    </source>
</evidence>
<dbReference type="PRINTS" id="PR00080">
    <property type="entry name" value="SDRFAMILY"/>
</dbReference>
<name>A0A7X0JRB1_9GAMM</name>
<dbReference type="FunCoup" id="A0A7X0JRB1">
    <property type="interactions" value="375"/>
</dbReference>
<comment type="similarity">
    <text evidence="1">Belongs to the short-chain dehydrogenases/reductases (SDR) family.</text>
</comment>
<dbReference type="Pfam" id="PF00106">
    <property type="entry name" value="adh_short"/>
    <property type="match status" value="1"/>
</dbReference>
<dbReference type="PANTHER" id="PTHR43313:SF1">
    <property type="entry name" value="3BETA-HYDROXYSTEROID DEHYDROGENASE DHS-16"/>
    <property type="match status" value="1"/>
</dbReference>
<reference evidence="3 4" key="1">
    <citation type="submission" date="2020-08" db="EMBL/GenBank/DDBJ databases">
        <title>Genomic Encyclopedia of Type Strains, Phase IV (KMG-IV): sequencing the most valuable type-strain genomes for metagenomic binning, comparative biology and taxonomic classification.</title>
        <authorList>
            <person name="Goeker M."/>
        </authorList>
    </citation>
    <scope>NUCLEOTIDE SEQUENCE [LARGE SCALE GENOMIC DNA]</scope>
    <source>
        <strain evidence="3 4">DSM 22368</strain>
    </source>
</reference>
<proteinExistence type="inferred from homology"/>
<dbReference type="AlphaFoldDB" id="A0A7X0JRB1"/>
<dbReference type="InterPro" id="IPR036291">
    <property type="entry name" value="NAD(P)-bd_dom_sf"/>
</dbReference>
<evidence type="ECO:0000256" key="2">
    <source>
        <dbReference type="SAM" id="SignalP"/>
    </source>
</evidence>
<feature type="signal peptide" evidence="2">
    <location>
        <begin position="1"/>
        <end position="21"/>
    </location>
</feature>
<evidence type="ECO:0000256" key="1">
    <source>
        <dbReference type="RuleBase" id="RU000363"/>
    </source>
</evidence>
<dbReference type="PROSITE" id="PS00061">
    <property type="entry name" value="ADH_SHORT"/>
    <property type="match status" value="1"/>
</dbReference>
<dbReference type="PRINTS" id="PR00081">
    <property type="entry name" value="GDHRDH"/>
</dbReference>
<accession>A0A7X0JRB1</accession>
<evidence type="ECO:0000313" key="4">
    <source>
        <dbReference type="Proteomes" id="UP000528457"/>
    </source>
</evidence>
<protein>
    <submittedName>
        <fullName evidence="3">NAD(P)-dependent dehydrogenase (Short-subunit alcohol dehydrogenase family)</fullName>
    </submittedName>
</protein>
<dbReference type="SUPFAM" id="SSF51735">
    <property type="entry name" value="NAD(P)-binding Rossmann-fold domains"/>
    <property type="match status" value="1"/>
</dbReference>
<sequence length="322" mass="35372">MKYLKLFVLMVMMPVSAFSEAAAEQAKAAPKAVLVTGASSGIGLRMTQLLSKKGFYVYAGVLHKEEMSALDALDNVTAVQFDVRNQQEIDAAAIFIKAQGRGLYGLINNAGVSIFGPMIELPVEQLEYQMDVNVYGPFRVTQAFAPLIMESEGRIATTGSIAGILSPAFMGAYSMSKHAIEAYTDALAQEMARYNVSVHVIEPGNYGTNIGNAAKKRLLEQNYWSEKTRYSKTREGLLARLDQTEKGPDPIDVAEAALHMMQSDSPKPRYMVTATPAQSEITLRRQLSKMLELNADQVHQLNRDQLVKLLDEELAKASASKK</sequence>
<dbReference type="GO" id="GO:0008202">
    <property type="term" value="P:steroid metabolic process"/>
    <property type="evidence" value="ECO:0007669"/>
    <property type="project" value="TreeGrafter"/>
</dbReference>
<dbReference type="Proteomes" id="UP000528457">
    <property type="component" value="Unassembled WGS sequence"/>
</dbReference>
<dbReference type="InParanoid" id="A0A7X0JRB1"/>
<organism evidence="3 4">
    <name type="scientific">Pseudoteredinibacter isoporae</name>
    <dbReference type="NCBI Taxonomy" id="570281"/>
    <lineage>
        <taxon>Bacteria</taxon>
        <taxon>Pseudomonadati</taxon>
        <taxon>Pseudomonadota</taxon>
        <taxon>Gammaproteobacteria</taxon>
        <taxon>Cellvibrionales</taxon>
        <taxon>Cellvibrionaceae</taxon>
        <taxon>Pseudoteredinibacter</taxon>
    </lineage>
</organism>
<comment type="caution">
    <text evidence="3">The sequence shown here is derived from an EMBL/GenBank/DDBJ whole genome shotgun (WGS) entry which is preliminary data.</text>
</comment>
<keyword evidence="4" id="KW-1185">Reference proteome</keyword>
<gene>
    <name evidence="3" type="ORF">HNR48_000995</name>
</gene>
<dbReference type="Gene3D" id="3.40.50.720">
    <property type="entry name" value="NAD(P)-binding Rossmann-like Domain"/>
    <property type="match status" value="1"/>
</dbReference>
<dbReference type="RefSeq" id="WP_166850427.1">
    <property type="nucleotide sequence ID" value="NZ_JAAONY010000001.1"/>
</dbReference>
<dbReference type="InterPro" id="IPR020904">
    <property type="entry name" value="Sc_DH/Rdtase_CS"/>
</dbReference>
<feature type="chain" id="PRO_5030518715" evidence="2">
    <location>
        <begin position="22"/>
        <end position="322"/>
    </location>
</feature>
<dbReference type="PANTHER" id="PTHR43313">
    <property type="entry name" value="SHORT-CHAIN DEHYDROGENASE/REDUCTASE FAMILY 9C"/>
    <property type="match status" value="1"/>
</dbReference>
<dbReference type="GO" id="GO:0016491">
    <property type="term" value="F:oxidoreductase activity"/>
    <property type="evidence" value="ECO:0007669"/>
    <property type="project" value="TreeGrafter"/>
</dbReference>
<dbReference type="InterPro" id="IPR002347">
    <property type="entry name" value="SDR_fam"/>
</dbReference>
<dbReference type="EMBL" id="JACHHT010000001">
    <property type="protein sequence ID" value="MBB6520717.1"/>
    <property type="molecule type" value="Genomic_DNA"/>
</dbReference>
<keyword evidence="2" id="KW-0732">Signal</keyword>